<organism evidence="1 2">
    <name type="scientific">Halomonas citrativorans</name>
    <dbReference type="NCBI Taxonomy" id="2742612"/>
    <lineage>
        <taxon>Bacteria</taxon>
        <taxon>Pseudomonadati</taxon>
        <taxon>Pseudomonadota</taxon>
        <taxon>Gammaproteobacteria</taxon>
        <taxon>Oceanospirillales</taxon>
        <taxon>Halomonadaceae</taxon>
        <taxon>Halomonas</taxon>
    </lineage>
</organism>
<name>A0A1R4I2Q4_9GAMM</name>
<proteinExistence type="predicted"/>
<evidence type="ECO:0000313" key="2">
    <source>
        <dbReference type="Proteomes" id="UP000196331"/>
    </source>
</evidence>
<reference evidence="1 2" key="1">
    <citation type="submission" date="2017-02" db="EMBL/GenBank/DDBJ databases">
        <authorList>
            <person name="Dridi B."/>
        </authorList>
    </citation>
    <scope>NUCLEOTIDE SEQUENCE [LARGE SCALE GENOMIC DNA]</scope>
    <source>
        <strain evidence="1 2">JB380</strain>
    </source>
</reference>
<dbReference type="AlphaFoldDB" id="A0A1R4I2Q4"/>
<gene>
    <name evidence="1" type="ORF">CZ787_13090</name>
</gene>
<protein>
    <submittedName>
        <fullName evidence="1">Uncharacterized protein</fullName>
    </submittedName>
</protein>
<dbReference type="Proteomes" id="UP000196331">
    <property type="component" value="Unassembled WGS sequence"/>
</dbReference>
<accession>A0A1R4I2Q4</accession>
<sequence length="43" mass="5134">MTCCSFSNVNFRPNLPTAVWFQAQARYGYQNMFTKTRLLKHVY</sequence>
<dbReference type="EMBL" id="FUKM01000050">
    <property type="protein sequence ID" value="SJN14028.1"/>
    <property type="molecule type" value="Genomic_DNA"/>
</dbReference>
<comment type="caution">
    <text evidence="1">The sequence shown here is derived from an EMBL/GenBank/DDBJ whole genome shotgun (WGS) entry which is preliminary data.</text>
</comment>
<evidence type="ECO:0000313" key="1">
    <source>
        <dbReference type="EMBL" id="SJN14028.1"/>
    </source>
</evidence>